<name>A0A7W5UEE1_9BACT</name>
<evidence type="ECO:0000313" key="2">
    <source>
        <dbReference type="EMBL" id="MBB3702528.1"/>
    </source>
</evidence>
<evidence type="ECO:0000256" key="1">
    <source>
        <dbReference type="SAM" id="MobiDB-lite"/>
    </source>
</evidence>
<feature type="region of interest" description="Disordered" evidence="1">
    <location>
        <begin position="51"/>
        <end position="75"/>
    </location>
</feature>
<reference evidence="2 3" key="1">
    <citation type="submission" date="2020-08" db="EMBL/GenBank/DDBJ databases">
        <title>Genomic Encyclopedia of Type Strains, Phase IV (KMG-IV): sequencing the most valuable type-strain genomes for metagenomic binning, comparative biology and taxonomic classification.</title>
        <authorList>
            <person name="Goeker M."/>
        </authorList>
    </citation>
    <scope>NUCLEOTIDE SEQUENCE [LARGE SCALE GENOMIC DNA]</scope>
    <source>
        <strain evidence="2 3">DSM 22548</strain>
    </source>
</reference>
<gene>
    <name evidence="2" type="ORF">FHS60_000986</name>
</gene>
<proteinExistence type="predicted"/>
<sequence>MVETVASQRPLLNLKVCRTARNFVVTIATKIVNRIRILTEREWLQNPIVVSGASDSSDSSCSSNKPIGKYNKAIN</sequence>
<dbReference type="RefSeq" id="WP_183695657.1">
    <property type="nucleotide sequence ID" value="NZ_JACICA010000003.1"/>
</dbReference>
<feature type="compositionally biased region" description="Low complexity" evidence="1">
    <location>
        <begin position="54"/>
        <end position="63"/>
    </location>
</feature>
<dbReference type="Proteomes" id="UP000541425">
    <property type="component" value="Unassembled WGS sequence"/>
</dbReference>
<dbReference type="EMBL" id="JACICA010000003">
    <property type="protein sequence ID" value="MBB3702528.1"/>
    <property type="molecule type" value="Genomic_DNA"/>
</dbReference>
<protein>
    <submittedName>
        <fullName evidence="2">Uncharacterized protein</fullName>
    </submittedName>
</protein>
<organism evidence="2 3">
    <name type="scientific">Alloprevotella rava</name>
    <dbReference type="NCBI Taxonomy" id="671218"/>
    <lineage>
        <taxon>Bacteria</taxon>
        <taxon>Pseudomonadati</taxon>
        <taxon>Bacteroidota</taxon>
        <taxon>Bacteroidia</taxon>
        <taxon>Bacteroidales</taxon>
        <taxon>Prevotellaceae</taxon>
        <taxon>Alloprevotella</taxon>
    </lineage>
</organism>
<dbReference type="AlphaFoldDB" id="A0A7W5UEE1"/>
<evidence type="ECO:0000313" key="3">
    <source>
        <dbReference type="Proteomes" id="UP000541425"/>
    </source>
</evidence>
<accession>A0A7W5UEE1</accession>
<comment type="caution">
    <text evidence="2">The sequence shown here is derived from an EMBL/GenBank/DDBJ whole genome shotgun (WGS) entry which is preliminary data.</text>
</comment>